<keyword evidence="2" id="KW-1185">Reference proteome</keyword>
<evidence type="ECO:0000313" key="2">
    <source>
        <dbReference type="Proteomes" id="UP000887013"/>
    </source>
</evidence>
<accession>A0A8X6PM72</accession>
<name>A0A8X6PM72_NEPPI</name>
<dbReference type="Proteomes" id="UP000887013">
    <property type="component" value="Unassembled WGS sequence"/>
</dbReference>
<proteinExistence type="predicted"/>
<comment type="caution">
    <text evidence="1">The sequence shown here is derived from an EMBL/GenBank/DDBJ whole genome shotgun (WGS) entry which is preliminary data.</text>
</comment>
<organism evidence="1 2">
    <name type="scientific">Nephila pilipes</name>
    <name type="common">Giant wood spider</name>
    <name type="synonym">Nephila maculata</name>
    <dbReference type="NCBI Taxonomy" id="299642"/>
    <lineage>
        <taxon>Eukaryota</taxon>
        <taxon>Metazoa</taxon>
        <taxon>Ecdysozoa</taxon>
        <taxon>Arthropoda</taxon>
        <taxon>Chelicerata</taxon>
        <taxon>Arachnida</taxon>
        <taxon>Araneae</taxon>
        <taxon>Araneomorphae</taxon>
        <taxon>Entelegynae</taxon>
        <taxon>Araneoidea</taxon>
        <taxon>Nephilidae</taxon>
        <taxon>Nephila</taxon>
    </lineage>
</organism>
<evidence type="ECO:0000313" key="1">
    <source>
        <dbReference type="EMBL" id="GFT74631.1"/>
    </source>
</evidence>
<dbReference type="AlphaFoldDB" id="A0A8X6PM72"/>
<dbReference type="EMBL" id="BMAW01070704">
    <property type="protein sequence ID" value="GFT74631.1"/>
    <property type="molecule type" value="Genomic_DNA"/>
</dbReference>
<protein>
    <submittedName>
        <fullName evidence="1">Uncharacterized protein</fullName>
    </submittedName>
</protein>
<sequence length="174" mass="20081">MPYLATGSFNENILQSFNRLLNNMLTILTISSEPLVKLVVMADKIHEFTIFLQIHHIQTPDTSIVSQQQQIKAFLEQVVTLTGRPQYSLHGLTYLTNRDPQWRHNYLFRLNKTLTSGICFYHHNFADGACKCFAPWNFIQNFLKLSGPSLEVMSDNDRERCIARLFIADKSSDL</sequence>
<reference evidence="1" key="1">
    <citation type="submission" date="2020-08" db="EMBL/GenBank/DDBJ databases">
        <title>Multicomponent nature underlies the extraordinary mechanical properties of spider dragline silk.</title>
        <authorList>
            <person name="Kono N."/>
            <person name="Nakamura H."/>
            <person name="Mori M."/>
            <person name="Yoshida Y."/>
            <person name="Ohtoshi R."/>
            <person name="Malay A.D."/>
            <person name="Moran D.A.P."/>
            <person name="Tomita M."/>
            <person name="Numata K."/>
            <person name="Arakawa K."/>
        </authorList>
    </citation>
    <scope>NUCLEOTIDE SEQUENCE</scope>
</reference>
<gene>
    <name evidence="1" type="ORF">NPIL_545671</name>
</gene>